<evidence type="ECO:0000313" key="5">
    <source>
        <dbReference type="Proteomes" id="UP000199693"/>
    </source>
</evidence>
<reference evidence="3 4" key="2">
    <citation type="submission" date="2017-06" db="EMBL/GenBank/DDBJ databases">
        <authorList>
            <person name="Varghese N."/>
            <person name="Submissions S."/>
        </authorList>
    </citation>
    <scope>NUCLEOTIDE SEQUENCE [LARGE SCALE GENOMIC DNA]</scope>
    <source>
        <strain evidence="3 4">RLD-1</strain>
    </source>
</reference>
<dbReference type="EMBL" id="FZPC01000016">
    <property type="protein sequence ID" value="SNT17895.1"/>
    <property type="molecule type" value="Genomic_DNA"/>
</dbReference>
<proteinExistence type="predicted"/>
<dbReference type="Proteomes" id="UP000198309">
    <property type="component" value="Unassembled WGS sequence"/>
</dbReference>
<keyword evidence="1" id="KW-1133">Transmembrane helix</keyword>
<sequence length="208" mass="22350">MKNAVVFIGRCVLAGLLVVLPIYLALLLLLKGMASAGQLVRPFTRLLPESLPAQEILSVLLVLVVCFVLGLAVRTRLGRAARGRLETSVFGRIPGYELLRNLTLQVAGEKNDGIWKPALVEIEEALVPGFIIEAFEDGRYTVFVPSVPTPFAGAVYVLDGPRVHPIDVPFTQAVKVITKWGSGARELVLAMESARGRDGAPAAAPGER</sequence>
<evidence type="ECO:0000256" key="1">
    <source>
        <dbReference type="SAM" id="Phobius"/>
    </source>
</evidence>
<accession>A0A239KIJ5</accession>
<dbReference type="EMBL" id="FNEC01000013">
    <property type="protein sequence ID" value="SDJ17025.1"/>
    <property type="molecule type" value="Genomic_DNA"/>
</dbReference>
<organism evidence="2 5">
    <name type="scientific">Pseudomonas delhiensis</name>
    <dbReference type="NCBI Taxonomy" id="366289"/>
    <lineage>
        <taxon>Bacteria</taxon>
        <taxon>Pseudomonadati</taxon>
        <taxon>Pseudomonadota</taxon>
        <taxon>Gammaproteobacteria</taxon>
        <taxon>Pseudomonadales</taxon>
        <taxon>Pseudomonadaceae</taxon>
        <taxon>Pseudomonas</taxon>
    </lineage>
</organism>
<dbReference type="Pfam" id="PF04367">
    <property type="entry name" value="DUF502"/>
    <property type="match status" value="1"/>
</dbReference>
<keyword evidence="1" id="KW-0812">Transmembrane</keyword>
<name>A0A239KIJ5_9PSED</name>
<feature type="transmembrane region" description="Helical" evidence="1">
    <location>
        <begin position="52"/>
        <end position="73"/>
    </location>
</feature>
<dbReference type="AlphaFoldDB" id="A0A239KIJ5"/>
<evidence type="ECO:0000313" key="4">
    <source>
        <dbReference type="Proteomes" id="UP000198309"/>
    </source>
</evidence>
<keyword evidence="4" id="KW-1185">Reference proteome</keyword>
<keyword evidence="1" id="KW-0472">Membrane</keyword>
<reference evidence="2 5" key="1">
    <citation type="submission" date="2016-10" db="EMBL/GenBank/DDBJ databases">
        <authorList>
            <person name="de Groot N.N."/>
        </authorList>
    </citation>
    <scope>NUCLEOTIDE SEQUENCE [LARGE SCALE GENOMIC DNA]</scope>
    <source>
        <strain evidence="2 5">CCM 7361</strain>
    </source>
</reference>
<evidence type="ECO:0000313" key="3">
    <source>
        <dbReference type="EMBL" id="SNT17895.1"/>
    </source>
</evidence>
<protein>
    <submittedName>
        <fullName evidence="2">Uncharacterized membrane protein</fullName>
    </submittedName>
</protein>
<gene>
    <name evidence="2" type="ORF">SAMN05216189_1013108</name>
    <name evidence="3" type="ORF">SAMN06295949_11640</name>
</gene>
<dbReference type="RefSeq" id="WP_089392369.1">
    <property type="nucleotide sequence ID" value="NZ_FNEC01000013.1"/>
</dbReference>
<evidence type="ECO:0000313" key="2">
    <source>
        <dbReference type="EMBL" id="SDJ17025.1"/>
    </source>
</evidence>
<dbReference type="Proteomes" id="UP000199693">
    <property type="component" value="Unassembled WGS sequence"/>
</dbReference>
<dbReference type="InterPro" id="IPR007462">
    <property type="entry name" value="COV1-like"/>
</dbReference>